<dbReference type="AlphaFoldDB" id="A0A7X0Y676"/>
<proteinExistence type="predicted"/>
<accession>A0A7X0Y676</accession>
<gene>
    <name evidence="1" type="ORF">HCA69_15435</name>
</gene>
<reference evidence="1 2" key="1">
    <citation type="submission" date="2020-03" db="EMBL/GenBank/DDBJ databases">
        <title>Soil Listeria distribution.</title>
        <authorList>
            <person name="Liao J."/>
            <person name="Wiedmann M."/>
        </authorList>
    </citation>
    <scope>NUCLEOTIDE SEQUENCE [LARGE SCALE GENOMIC DNA]</scope>
    <source>
        <strain evidence="1 2">FSL L7-0741</strain>
    </source>
</reference>
<comment type="caution">
    <text evidence="1">The sequence shown here is derived from an EMBL/GenBank/DDBJ whole genome shotgun (WGS) entry which is preliminary data.</text>
</comment>
<protein>
    <submittedName>
        <fullName evidence="1">Uncharacterized protein</fullName>
    </submittedName>
</protein>
<evidence type="ECO:0000313" key="1">
    <source>
        <dbReference type="EMBL" id="MBC1937761.1"/>
    </source>
</evidence>
<evidence type="ECO:0000313" key="2">
    <source>
        <dbReference type="Proteomes" id="UP000535908"/>
    </source>
</evidence>
<dbReference type="EMBL" id="JAARWN010000024">
    <property type="protein sequence ID" value="MBC1937761.1"/>
    <property type="molecule type" value="Genomic_DNA"/>
</dbReference>
<dbReference type="RefSeq" id="WP_185527744.1">
    <property type="nucleotide sequence ID" value="NZ_JAARWN010000024.1"/>
</dbReference>
<dbReference type="Proteomes" id="UP000535908">
    <property type="component" value="Unassembled WGS sequence"/>
</dbReference>
<name>A0A7X0Y676_9LIST</name>
<sequence>MNTAKILEVVKKSLLAKAFQWKGVSKENEKDLLHFLRQTGCTDLYKFTLTEHGLSIETLEGPMRVDTGAYIICGNANEYWAIREDIFLSTYTILDGLSAATATMKKYLAITETMDDEEGWLLIDAFSLDEARHIALGHSNTLDLVTIDEIAVNDESGVSHSFILNE</sequence>
<organism evidence="1 2">
    <name type="scientific">Listeria grandensis</name>
    <dbReference type="NCBI Taxonomy" id="1494963"/>
    <lineage>
        <taxon>Bacteria</taxon>
        <taxon>Bacillati</taxon>
        <taxon>Bacillota</taxon>
        <taxon>Bacilli</taxon>
        <taxon>Bacillales</taxon>
        <taxon>Listeriaceae</taxon>
        <taxon>Listeria</taxon>
    </lineage>
</organism>